<dbReference type="InterPro" id="IPR013783">
    <property type="entry name" value="Ig-like_fold"/>
</dbReference>
<dbReference type="Gene3D" id="2.60.40.10">
    <property type="entry name" value="Immunoglobulins"/>
    <property type="match status" value="1"/>
</dbReference>
<evidence type="ECO:0000256" key="2">
    <source>
        <dbReference type="ARBA" id="ARBA00012595"/>
    </source>
</evidence>
<dbReference type="PROSITE" id="PS51166">
    <property type="entry name" value="CBM20"/>
    <property type="match status" value="1"/>
</dbReference>
<dbReference type="GO" id="GO:2001070">
    <property type="term" value="F:starch binding"/>
    <property type="evidence" value="ECO:0007669"/>
    <property type="project" value="InterPro"/>
</dbReference>
<reference evidence="6 7" key="1">
    <citation type="journal article" date="2014" name="Int. J. Syst. Evol. Microbiol.">
        <title>Complete genome sequence of Corynebacterium casei LMG S-19264T (=DSM 44701T), isolated from a smear-ripened cheese.</title>
        <authorList>
            <consortium name="US DOE Joint Genome Institute (JGI-PGF)"/>
            <person name="Walter F."/>
            <person name="Albersmeier A."/>
            <person name="Kalinowski J."/>
            <person name="Ruckert C."/>
        </authorList>
    </citation>
    <scope>NUCLEOTIDE SEQUENCE [LARGE SCALE GENOMIC DNA]</scope>
    <source>
        <strain evidence="6 7">NBRC 112289</strain>
    </source>
</reference>
<evidence type="ECO:0000313" key="7">
    <source>
        <dbReference type="Proteomes" id="UP001157160"/>
    </source>
</evidence>
<dbReference type="GO" id="GO:0016020">
    <property type="term" value="C:membrane"/>
    <property type="evidence" value="ECO:0007669"/>
    <property type="project" value="TreeGrafter"/>
</dbReference>
<evidence type="ECO:0000259" key="5">
    <source>
        <dbReference type="PROSITE" id="PS51166"/>
    </source>
</evidence>
<proteinExistence type="predicted"/>
<feature type="domain" description="CBM20" evidence="5">
    <location>
        <begin position="129"/>
        <end position="235"/>
    </location>
</feature>
<dbReference type="PANTHER" id="PTHR15048">
    <property type="entry name" value="STARCH-BINDING DOMAIN-CONTAINING PROTEIN 1"/>
    <property type="match status" value="1"/>
</dbReference>
<dbReference type="InterPro" id="IPR002044">
    <property type="entry name" value="CBM20"/>
</dbReference>
<evidence type="ECO:0000256" key="4">
    <source>
        <dbReference type="SAM" id="MobiDB-lite"/>
    </source>
</evidence>
<dbReference type="AlphaFoldDB" id="A0AA37UU43"/>
<evidence type="ECO:0000256" key="3">
    <source>
        <dbReference type="ARBA" id="ARBA00030238"/>
    </source>
</evidence>
<dbReference type="EC" id="3.2.1.1" evidence="2"/>
<dbReference type="SUPFAM" id="SSF49452">
    <property type="entry name" value="Starch-binding domain-like"/>
    <property type="match status" value="1"/>
</dbReference>
<sequence length="235" mass="24022">MRRAARRRASNPTDFILYEDDGETVAYEDGAGRETVIGQSVVGGVATVTIGGASGTYAGAPSSRPAVVQLVIDGEQAASVTLGGTPLAEHANKAAFDAAASGWCNAGGDMVVAKAPSASVTTARSFAFTLGEEPVWATFACEWGNTSPGLSVYVVGSIPQLGNWSPASAMKLEPSAYPTWTGVISNLPPSTSVEWKCIKRQEAGSPNTADAWEPGSDNLLTTPSSGSAGMTTGAF</sequence>
<evidence type="ECO:0000256" key="1">
    <source>
        <dbReference type="ARBA" id="ARBA00000548"/>
    </source>
</evidence>
<comment type="catalytic activity">
    <reaction evidence="1">
        <text>Endohydrolysis of (1-&gt;4)-alpha-D-glucosidic linkages in polysaccharides containing three or more (1-&gt;4)-alpha-linked D-glucose units.</text>
        <dbReference type="EC" id="3.2.1.1"/>
    </reaction>
</comment>
<dbReference type="Proteomes" id="UP001157160">
    <property type="component" value="Unassembled WGS sequence"/>
</dbReference>
<comment type="caution">
    <text evidence="6">The sequence shown here is derived from an EMBL/GenBank/DDBJ whole genome shotgun (WGS) entry which is preliminary data.</text>
</comment>
<feature type="compositionally biased region" description="Polar residues" evidence="4">
    <location>
        <begin position="218"/>
        <end position="235"/>
    </location>
</feature>
<evidence type="ECO:0000313" key="6">
    <source>
        <dbReference type="EMBL" id="GMA28567.1"/>
    </source>
</evidence>
<dbReference type="InterPro" id="IPR013784">
    <property type="entry name" value="Carb-bd-like_fold"/>
</dbReference>
<accession>A0AA37UU43</accession>
<dbReference type="Pfam" id="PF00686">
    <property type="entry name" value="CBM_20"/>
    <property type="match status" value="1"/>
</dbReference>
<dbReference type="PANTHER" id="PTHR15048:SF0">
    <property type="entry name" value="STARCH-BINDING DOMAIN-CONTAINING PROTEIN 1"/>
    <property type="match status" value="1"/>
</dbReference>
<dbReference type="InterPro" id="IPR033403">
    <property type="entry name" value="DUF5110"/>
</dbReference>
<organism evidence="6 7">
    <name type="scientific">Arenivirga flava</name>
    <dbReference type="NCBI Taxonomy" id="1930060"/>
    <lineage>
        <taxon>Bacteria</taxon>
        <taxon>Bacillati</taxon>
        <taxon>Actinomycetota</taxon>
        <taxon>Actinomycetes</taxon>
        <taxon>Micrococcales</taxon>
        <taxon>Microbacteriaceae</taxon>
        <taxon>Arenivirga</taxon>
    </lineage>
</organism>
<keyword evidence="7" id="KW-1185">Reference proteome</keyword>
<dbReference type="InterPro" id="IPR013780">
    <property type="entry name" value="Glyco_hydro_b"/>
</dbReference>
<dbReference type="Gene3D" id="2.60.40.1180">
    <property type="entry name" value="Golgi alpha-mannosidase II"/>
    <property type="match status" value="1"/>
</dbReference>
<dbReference type="GO" id="GO:0005975">
    <property type="term" value="P:carbohydrate metabolic process"/>
    <property type="evidence" value="ECO:0007669"/>
    <property type="project" value="UniProtKB-ARBA"/>
</dbReference>
<dbReference type="GO" id="GO:0004556">
    <property type="term" value="F:alpha-amylase activity"/>
    <property type="evidence" value="ECO:0007669"/>
    <property type="project" value="UniProtKB-EC"/>
</dbReference>
<name>A0AA37UU43_9MICO</name>
<feature type="region of interest" description="Disordered" evidence="4">
    <location>
        <begin position="204"/>
        <end position="235"/>
    </location>
</feature>
<dbReference type="SMART" id="SM01065">
    <property type="entry name" value="CBM_2"/>
    <property type="match status" value="1"/>
</dbReference>
<dbReference type="EMBL" id="BSUL01000001">
    <property type="protein sequence ID" value="GMA28567.1"/>
    <property type="molecule type" value="Genomic_DNA"/>
</dbReference>
<gene>
    <name evidence="6" type="ORF">GCM10025874_18200</name>
</gene>
<protein>
    <recommendedName>
        <fullName evidence="2">alpha-amylase</fullName>
        <ecNumber evidence="2">3.2.1.1</ecNumber>
    </recommendedName>
    <alternativeName>
        <fullName evidence="3">1,4-alpha-D-glucan glucanohydrolase</fullName>
    </alternativeName>
</protein>
<dbReference type="Pfam" id="PF17137">
    <property type="entry name" value="DUF5110"/>
    <property type="match status" value="1"/>
</dbReference>